<reference evidence="2" key="1">
    <citation type="journal article" date="2014" name="BMC Genomics">
        <title>The genome sequence of the biocontrol fungus Metarhizium anisopliae and comparative genomics of Metarhizium species.</title>
        <authorList>
            <person name="Pattemore J.A."/>
            <person name="Hane J.K."/>
            <person name="Williams A.H."/>
            <person name="Wilson B.A."/>
            <person name="Stodart B.J."/>
            <person name="Ash G.J."/>
        </authorList>
    </citation>
    <scope>NUCLEOTIDE SEQUENCE [LARGE SCALE GENOMIC DNA]</scope>
    <source>
        <strain evidence="2">BRIP 53293</strain>
    </source>
</reference>
<dbReference type="Proteomes" id="UP000054544">
    <property type="component" value="Unassembled WGS sequence"/>
</dbReference>
<sequence>MSVSHSHWTTVYNPAFQPDQPATKFSVVHHAPSCYFGGSYWDEDKIHANTSVAGKHWPPPLEAIAIRNRGIVPN</sequence>
<organism evidence="1 2">
    <name type="scientific">Metarhizium anisopliae BRIP 53293</name>
    <dbReference type="NCBI Taxonomy" id="1291518"/>
    <lineage>
        <taxon>Eukaryota</taxon>
        <taxon>Fungi</taxon>
        <taxon>Dikarya</taxon>
        <taxon>Ascomycota</taxon>
        <taxon>Pezizomycotina</taxon>
        <taxon>Sordariomycetes</taxon>
        <taxon>Hypocreomycetidae</taxon>
        <taxon>Hypocreales</taxon>
        <taxon>Clavicipitaceae</taxon>
        <taxon>Metarhizium</taxon>
    </lineage>
</organism>
<name>A0A0D9NMZ5_METAN</name>
<accession>A0A0D9NMZ5</accession>
<proteinExistence type="predicted"/>
<gene>
    <name evidence="1" type="ORF">H634G_10711</name>
</gene>
<dbReference type="OrthoDB" id="4931863at2759"/>
<dbReference type="AlphaFoldDB" id="A0A0D9NMZ5"/>
<keyword evidence="2" id="KW-1185">Reference proteome</keyword>
<evidence type="ECO:0000313" key="1">
    <source>
        <dbReference type="EMBL" id="KJK73980.1"/>
    </source>
</evidence>
<protein>
    <submittedName>
        <fullName evidence="1">Uncharacterized protein</fullName>
    </submittedName>
</protein>
<evidence type="ECO:0000313" key="2">
    <source>
        <dbReference type="Proteomes" id="UP000054544"/>
    </source>
</evidence>
<dbReference type="EMBL" id="KE384766">
    <property type="protein sequence ID" value="KJK73980.1"/>
    <property type="molecule type" value="Genomic_DNA"/>
</dbReference>